<comment type="subunit">
    <text evidence="2">Component of the ER membrane protein complex (EMC).</text>
</comment>
<dbReference type="AlphaFoldDB" id="A0AAW1NM73"/>
<keyword evidence="2" id="KW-0256">Endoplasmic reticulum</keyword>
<feature type="non-terminal residue" evidence="3">
    <location>
        <position position="1"/>
    </location>
</feature>
<protein>
    <recommendedName>
        <fullName evidence="2">ER membrane protein complex subunit 2</fullName>
    </recommendedName>
</protein>
<evidence type="ECO:0000256" key="1">
    <source>
        <dbReference type="ARBA" id="ARBA00022803"/>
    </source>
</evidence>
<proteinExistence type="inferred from homology"/>
<organism evidence="3 4">
    <name type="scientific">Symbiochloris irregularis</name>
    <dbReference type="NCBI Taxonomy" id="706552"/>
    <lineage>
        <taxon>Eukaryota</taxon>
        <taxon>Viridiplantae</taxon>
        <taxon>Chlorophyta</taxon>
        <taxon>core chlorophytes</taxon>
        <taxon>Trebouxiophyceae</taxon>
        <taxon>Trebouxiales</taxon>
        <taxon>Trebouxiaceae</taxon>
        <taxon>Symbiochloris</taxon>
    </lineage>
</organism>
<keyword evidence="1" id="KW-0802">TPR repeat</keyword>
<keyword evidence="4" id="KW-1185">Reference proteome</keyword>
<gene>
    <name evidence="3" type="ORF">WJX73_009896</name>
</gene>
<dbReference type="InterPro" id="IPR039856">
    <property type="entry name" value="EMC2-like"/>
</dbReference>
<keyword evidence="2" id="KW-0472">Membrane</keyword>
<dbReference type="GO" id="GO:0072546">
    <property type="term" value="C:EMC complex"/>
    <property type="evidence" value="ECO:0007669"/>
    <property type="project" value="UniProtKB-UniRule"/>
</dbReference>
<evidence type="ECO:0000256" key="2">
    <source>
        <dbReference type="RuleBase" id="RU367091"/>
    </source>
</evidence>
<evidence type="ECO:0000313" key="3">
    <source>
        <dbReference type="EMBL" id="KAK9791364.1"/>
    </source>
</evidence>
<name>A0AAW1NM73_9CHLO</name>
<dbReference type="PANTHER" id="PTHR12760">
    <property type="entry name" value="TETRATRICOPEPTIDE REPEAT PROTEIN"/>
    <property type="match status" value="1"/>
</dbReference>
<comment type="function">
    <text evidence="2">Part of the endoplasmic reticulum membrane protein complex (EMC) that enables the energy-independent insertion into endoplasmic reticulum membranes of newly synthesized membrane proteins.</text>
</comment>
<dbReference type="EMBL" id="JALJOQ010000179">
    <property type="protein sequence ID" value="KAK9791364.1"/>
    <property type="molecule type" value="Genomic_DNA"/>
</dbReference>
<reference evidence="3 4" key="1">
    <citation type="journal article" date="2024" name="Nat. Commun.">
        <title>Phylogenomics reveals the evolutionary origins of lichenization in chlorophyte algae.</title>
        <authorList>
            <person name="Puginier C."/>
            <person name="Libourel C."/>
            <person name="Otte J."/>
            <person name="Skaloud P."/>
            <person name="Haon M."/>
            <person name="Grisel S."/>
            <person name="Petersen M."/>
            <person name="Berrin J.G."/>
            <person name="Delaux P.M."/>
            <person name="Dal Grande F."/>
            <person name="Keller J."/>
        </authorList>
    </citation>
    <scope>NUCLEOTIDE SEQUENCE [LARGE SCALE GENOMIC DNA]</scope>
    <source>
        <strain evidence="3 4">SAG 2036</strain>
    </source>
</reference>
<sequence length="139" mass="14987">AQMFSQAAHCYEELLLHQAHHIPYHVQYADILYTIGGSNGNNFRTARSYYAAAVQLSKGTNVRALYGLCACSAQLSGIKGSVGKDQEELGRKAAELLQKLGSGVTTVGDTACSTRGRAGLDAKSHKEATFFSPVLFFQK</sequence>
<comment type="caution">
    <text evidence="3">The sequence shown here is derived from an EMBL/GenBank/DDBJ whole genome shotgun (WGS) entry which is preliminary data.</text>
</comment>
<comment type="subcellular location">
    <subcellularLocation>
        <location evidence="2">Endoplasmic reticulum membrane</location>
        <topology evidence="2">Peripheral membrane protein</topology>
        <orientation evidence="2">Cytoplasmic side</orientation>
    </subcellularLocation>
</comment>
<evidence type="ECO:0000313" key="4">
    <source>
        <dbReference type="Proteomes" id="UP001465755"/>
    </source>
</evidence>
<comment type="similarity">
    <text evidence="2">Belongs to the EMC2 family.</text>
</comment>
<dbReference type="Proteomes" id="UP001465755">
    <property type="component" value="Unassembled WGS sequence"/>
</dbReference>
<accession>A0AAW1NM73</accession>